<reference evidence="2 3" key="1">
    <citation type="submission" date="2014-04" db="EMBL/GenBank/DDBJ databases">
        <authorList>
            <consortium name="DOE Joint Genome Institute"/>
            <person name="Kuo A."/>
            <person name="Kohler A."/>
            <person name="Costa M.D."/>
            <person name="Nagy L.G."/>
            <person name="Floudas D."/>
            <person name="Copeland A."/>
            <person name="Barry K.W."/>
            <person name="Cichocki N."/>
            <person name="Veneault-Fourrey C."/>
            <person name="LaButti K."/>
            <person name="Lindquist E.A."/>
            <person name="Lipzen A."/>
            <person name="Lundell T."/>
            <person name="Morin E."/>
            <person name="Murat C."/>
            <person name="Sun H."/>
            <person name="Tunlid A."/>
            <person name="Henrissat B."/>
            <person name="Grigoriev I.V."/>
            <person name="Hibbett D.S."/>
            <person name="Martin F."/>
            <person name="Nordberg H.P."/>
            <person name="Cantor M.N."/>
            <person name="Hua S.X."/>
        </authorList>
    </citation>
    <scope>NUCLEOTIDE SEQUENCE [LARGE SCALE GENOMIC DNA]</scope>
    <source>
        <strain evidence="2 3">Marx 270</strain>
    </source>
</reference>
<proteinExistence type="predicted"/>
<dbReference type="EMBL" id="KN831953">
    <property type="protein sequence ID" value="KIO09858.1"/>
    <property type="molecule type" value="Genomic_DNA"/>
</dbReference>
<reference evidence="3" key="2">
    <citation type="submission" date="2015-01" db="EMBL/GenBank/DDBJ databases">
        <title>Evolutionary Origins and Diversification of the Mycorrhizal Mutualists.</title>
        <authorList>
            <consortium name="DOE Joint Genome Institute"/>
            <consortium name="Mycorrhizal Genomics Consortium"/>
            <person name="Kohler A."/>
            <person name="Kuo A."/>
            <person name="Nagy L.G."/>
            <person name="Floudas D."/>
            <person name="Copeland A."/>
            <person name="Barry K.W."/>
            <person name="Cichocki N."/>
            <person name="Veneault-Fourrey C."/>
            <person name="LaButti K."/>
            <person name="Lindquist E.A."/>
            <person name="Lipzen A."/>
            <person name="Lundell T."/>
            <person name="Morin E."/>
            <person name="Murat C."/>
            <person name="Riley R."/>
            <person name="Ohm R."/>
            <person name="Sun H."/>
            <person name="Tunlid A."/>
            <person name="Henrissat B."/>
            <person name="Grigoriev I.V."/>
            <person name="Hibbett D.S."/>
            <person name="Martin F."/>
        </authorList>
    </citation>
    <scope>NUCLEOTIDE SEQUENCE [LARGE SCALE GENOMIC DNA]</scope>
    <source>
        <strain evidence="3">Marx 270</strain>
    </source>
</reference>
<keyword evidence="3" id="KW-1185">Reference proteome</keyword>
<feature type="compositionally biased region" description="Low complexity" evidence="1">
    <location>
        <begin position="142"/>
        <end position="160"/>
    </location>
</feature>
<name>A0A0C3JL73_PISTI</name>
<feature type="compositionally biased region" description="Basic and acidic residues" evidence="1">
    <location>
        <begin position="7"/>
        <end position="21"/>
    </location>
</feature>
<evidence type="ECO:0000313" key="2">
    <source>
        <dbReference type="EMBL" id="KIO09858.1"/>
    </source>
</evidence>
<feature type="compositionally biased region" description="Basic residues" evidence="1">
    <location>
        <begin position="33"/>
        <end position="47"/>
    </location>
</feature>
<dbReference type="InParanoid" id="A0A0C3JL73"/>
<feature type="region of interest" description="Disordered" evidence="1">
    <location>
        <begin position="1"/>
        <end position="168"/>
    </location>
</feature>
<accession>A0A0C3JL73</accession>
<evidence type="ECO:0000313" key="3">
    <source>
        <dbReference type="Proteomes" id="UP000054217"/>
    </source>
</evidence>
<organism evidence="2 3">
    <name type="scientific">Pisolithus tinctorius Marx 270</name>
    <dbReference type="NCBI Taxonomy" id="870435"/>
    <lineage>
        <taxon>Eukaryota</taxon>
        <taxon>Fungi</taxon>
        <taxon>Dikarya</taxon>
        <taxon>Basidiomycota</taxon>
        <taxon>Agaricomycotina</taxon>
        <taxon>Agaricomycetes</taxon>
        <taxon>Agaricomycetidae</taxon>
        <taxon>Boletales</taxon>
        <taxon>Sclerodermatineae</taxon>
        <taxon>Pisolithaceae</taxon>
        <taxon>Pisolithus</taxon>
    </lineage>
</organism>
<protein>
    <submittedName>
        <fullName evidence="2">Uncharacterized protein</fullName>
    </submittedName>
</protein>
<gene>
    <name evidence="2" type="ORF">M404DRAFT_995853</name>
</gene>
<dbReference type="OrthoDB" id="2657890at2759"/>
<evidence type="ECO:0000256" key="1">
    <source>
        <dbReference type="SAM" id="MobiDB-lite"/>
    </source>
</evidence>
<sequence>MNNTDGVRNRRESHTKTKEMKPLFTTDALPTERKRRLQTQTKIKRTRPPPTTPALTFHPFQNRIRSGRQDPSLPTARYSPDASNGGSFEERAEHTPHSATNELPFTPEPYDPLSHTRPRAFDPSVACQAPPNHEMTPPSLEYDSPLSYTSSSSPTTSDRSQTNFPEGSGYEIANFQISPTSEDFYHSHSYSPAVQGDEQYHLYGNVGVVNYPISYPDTNYGGVAPNAVPSYTTSYRPPPSR</sequence>
<dbReference type="HOGENOM" id="CLU_1152173_0_0_1"/>
<dbReference type="AlphaFoldDB" id="A0A0C3JL73"/>
<dbReference type="Proteomes" id="UP000054217">
    <property type="component" value="Unassembled WGS sequence"/>
</dbReference>